<name>A0A5C5YRB8_9BACT</name>
<comment type="caution">
    <text evidence="2">The sequence shown here is derived from an EMBL/GenBank/DDBJ whole genome shotgun (WGS) entry which is preliminary data.</text>
</comment>
<dbReference type="AlphaFoldDB" id="A0A5C5YRB8"/>
<proteinExistence type="predicted"/>
<evidence type="ECO:0000313" key="2">
    <source>
        <dbReference type="EMBL" id="TWT77425.1"/>
    </source>
</evidence>
<dbReference type="Pfam" id="PF04993">
    <property type="entry name" value="TfoX_N"/>
    <property type="match status" value="1"/>
</dbReference>
<feature type="domain" description="TfoX N-terminal" evidence="1">
    <location>
        <begin position="15"/>
        <end position="103"/>
    </location>
</feature>
<dbReference type="EMBL" id="SJPO01000004">
    <property type="protein sequence ID" value="TWT77425.1"/>
    <property type="molecule type" value="Genomic_DNA"/>
</dbReference>
<dbReference type="Gene3D" id="3.30.1460.30">
    <property type="entry name" value="YgaC/TfoX-N like chaperone"/>
    <property type="match status" value="1"/>
</dbReference>
<gene>
    <name evidence="2" type="ORF">Pla123a_20860</name>
</gene>
<evidence type="ECO:0000259" key="1">
    <source>
        <dbReference type="Pfam" id="PF04993"/>
    </source>
</evidence>
<keyword evidence="3" id="KW-1185">Reference proteome</keyword>
<protein>
    <recommendedName>
        <fullName evidence="1">TfoX N-terminal domain-containing protein</fullName>
    </recommendedName>
</protein>
<dbReference type="RefSeq" id="WP_146586554.1">
    <property type="nucleotide sequence ID" value="NZ_SJPO01000004.1"/>
</dbReference>
<sequence length="110" mass="12001">MTPDDEVLVGRLRQQLKGRRGVSEQRMFGGLCFMVNGNMCVGPWQGSLVVRLDKADHEATQAEPHAGPMNITGKTMRGWALVAPAGIAEDADLARWVGRAVEFVRTLPAK</sequence>
<dbReference type="SUPFAM" id="SSF159894">
    <property type="entry name" value="YgaC/TfoX-N like"/>
    <property type="match status" value="1"/>
</dbReference>
<accession>A0A5C5YRB8</accession>
<reference evidence="2 3" key="1">
    <citation type="submission" date="2019-02" db="EMBL/GenBank/DDBJ databases">
        <title>Deep-cultivation of Planctomycetes and their phenomic and genomic characterization uncovers novel biology.</title>
        <authorList>
            <person name="Wiegand S."/>
            <person name="Jogler M."/>
            <person name="Boedeker C."/>
            <person name="Pinto D."/>
            <person name="Vollmers J."/>
            <person name="Rivas-Marin E."/>
            <person name="Kohn T."/>
            <person name="Peeters S.H."/>
            <person name="Heuer A."/>
            <person name="Rast P."/>
            <person name="Oberbeckmann S."/>
            <person name="Bunk B."/>
            <person name="Jeske O."/>
            <person name="Meyerdierks A."/>
            <person name="Storesund J.E."/>
            <person name="Kallscheuer N."/>
            <person name="Luecker S."/>
            <person name="Lage O.M."/>
            <person name="Pohl T."/>
            <person name="Merkel B.J."/>
            <person name="Hornburger P."/>
            <person name="Mueller R.-W."/>
            <person name="Bruemmer F."/>
            <person name="Labrenz M."/>
            <person name="Spormann A.M."/>
            <person name="Op Den Camp H."/>
            <person name="Overmann J."/>
            <person name="Amann R."/>
            <person name="Jetten M.S.M."/>
            <person name="Mascher T."/>
            <person name="Medema M.H."/>
            <person name="Devos D.P."/>
            <person name="Kaster A.-K."/>
            <person name="Ovreas L."/>
            <person name="Rohde M."/>
            <person name="Galperin M.Y."/>
            <person name="Jogler C."/>
        </authorList>
    </citation>
    <scope>NUCLEOTIDE SEQUENCE [LARGE SCALE GENOMIC DNA]</scope>
    <source>
        <strain evidence="2 3">Pla123a</strain>
    </source>
</reference>
<evidence type="ECO:0000313" key="3">
    <source>
        <dbReference type="Proteomes" id="UP000318478"/>
    </source>
</evidence>
<dbReference type="OrthoDB" id="214902at2"/>
<organism evidence="2 3">
    <name type="scientific">Posidoniimonas polymericola</name>
    <dbReference type="NCBI Taxonomy" id="2528002"/>
    <lineage>
        <taxon>Bacteria</taxon>
        <taxon>Pseudomonadati</taxon>
        <taxon>Planctomycetota</taxon>
        <taxon>Planctomycetia</taxon>
        <taxon>Pirellulales</taxon>
        <taxon>Lacipirellulaceae</taxon>
        <taxon>Posidoniimonas</taxon>
    </lineage>
</organism>
<dbReference type="InterPro" id="IPR007076">
    <property type="entry name" value="TfoX_N"/>
</dbReference>
<dbReference type="Proteomes" id="UP000318478">
    <property type="component" value="Unassembled WGS sequence"/>
</dbReference>